<dbReference type="AlphaFoldDB" id="A0A3M7RUR0"/>
<comment type="caution">
    <text evidence="1">The sequence shown here is derived from an EMBL/GenBank/DDBJ whole genome shotgun (WGS) entry which is preliminary data.</text>
</comment>
<dbReference type="EMBL" id="REGN01002570">
    <property type="protein sequence ID" value="RNA27266.1"/>
    <property type="molecule type" value="Genomic_DNA"/>
</dbReference>
<accession>A0A3M7RUR0</accession>
<evidence type="ECO:0000313" key="2">
    <source>
        <dbReference type="Proteomes" id="UP000276133"/>
    </source>
</evidence>
<sequence>MDLSLKLEASQAASYLDCACQAEACAGAQPRPVNAKTGFAGPIGAFFQLVLSSSKMVTFDLNLMHFCLMVKMADGEATSFLETVLCQKKEVLFCWISLMRSDWTGFWRFDVLFWLVECQRGLGYEQMYINKKSGSSESDSSDTLIQKTFTF</sequence>
<protein>
    <submittedName>
        <fullName evidence="1">Uncharacterized protein</fullName>
    </submittedName>
</protein>
<keyword evidence="2" id="KW-1185">Reference proteome</keyword>
<evidence type="ECO:0000313" key="1">
    <source>
        <dbReference type="EMBL" id="RNA27266.1"/>
    </source>
</evidence>
<dbReference type="Proteomes" id="UP000276133">
    <property type="component" value="Unassembled WGS sequence"/>
</dbReference>
<proteinExistence type="predicted"/>
<name>A0A3M7RUR0_BRAPC</name>
<gene>
    <name evidence="1" type="ORF">BpHYR1_036909</name>
</gene>
<organism evidence="1 2">
    <name type="scientific">Brachionus plicatilis</name>
    <name type="common">Marine rotifer</name>
    <name type="synonym">Brachionus muelleri</name>
    <dbReference type="NCBI Taxonomy" id="10195"/>
    <lineage>
        <taxon>Eukaryota</taxon>
        <taxon>Metazoa</taxon>
        <taxon>Spiralia</taxon>
        <taxon>Gnathifera</taxon>
        <taxon>Rotifera</taxon>
        <taxon>Eurotatoria</taxon>
        <taxon>Monogononta</taxon>
        <taxon>Pseudotrocha</taxon>
        <taxon>Ploima</taxon>
        <taxon>Brachionidae</taxon>
        <taxon>Brachionus</taxon>
    </lineage>
</organism>
<reference evidence="1 2" key="1">
    <citation type="journal article" date="2018" name="Sci. Rep.">
        <title>Genomic signatures of local adaptation to the degree of environmental predictability in rotifers.</title>
        <authorList>
            <person name="Franch-Gras L."/>
            <person name="Hahn C."/>
            <person name="Garcia-Roger E.M."/>
            <person name="Carmona M.J."/>
            <person name="Serra M."/>
            <person name="Gomez A."/>
        </authorList>
    </citation>
    <scope>NUCLEOTIDE SEQUENCE [LARGE SCALE GENOMIC DNA]</scope>
    <source>
        <strain evidence="1">HYR1</strain>
    </source>
</reference>